<comment type="similarity">
    <text evidence="1">Belongs to the glycosyl hydrolase 2 family.</text>
</comment>
<dbReference type="Pfam" id="PF16355">
    <property type="entry name" value="DUF4982"/>
    <property type="match status" value="1"/>
</dbReference>
<dbReference type="Pfam" id="PF00703">
    <property type="entry name" value="Glyco_hydro_2"/>
    <property type="match status" value="1"/>
</dbReference>
<dbReference type="GO" id="GO:0005975">
    <property type="term" value="P:carbohydrate metabolic process"/>
    <property type="evidence" value="ECO:0007669"/>
    <property type="project" value="InterPro"/>
</dbReference>
<feature type="domain" description="Glycosyl hydrolases family 2 sugar binding" evidence="7">
    <location>
        <begin position="55"/>
        <end position="175"/>
    </location>
</feature>
<dbReference type="InterPro" id="IPR006102">
    <property type="entry name" value="Ig-like_GH2"/>
</dbReference>
<proteinExistence type="inferred from homology"/>
<feature type="signal peptide" evidence="4">
    <location>
        <begin position="1"/>
        <end position="21"/>
    </location>
</feature>
<dbReference type="PRINTS" id="PR00132">
    <property type="entry name" value="GLHYDRLASE2"/>
</dbReference>
<sequence>MIRKFLALALIMAGTLPVLHAQDLQQGRVKQPFNGGWTFRKDPKLNPSDTSWQEVKIPHTYNNVDMQKGNDFYDGDAYYRNSYFLPEKNKDKRTFIRFEGVGAVATLYVNGRKVGEHKGAYAAFIFELTHLLKPGQKNDILVKTSNKARPDVIPINHRLFGVYGGIYRPVSIITTNKVNITATDYASPGIYIEQGDVDASKARIKVTAKLENKLVAPQNIKAVTAIKDMEGKVVSIQEKMVRVLPQGFTPVEMQFNMDHPHLWNGLDDPYLYGVTVSLYDGQHLLDEITQPLGVRDFKIVEGKGFYLNGRPYRLRGVCRHQEWWGYGSALSNEQHASDLAMIKEVGANSIRFAHYQQADYIYAKCDSIGFVTWAEIPFVNAVSGQEGENAKLQLTELIRQQYNHPSIYVWGMHNEVYSKTPDEFVPVMTRQLNDLAKTLDPHRYTVSTSGYGEMDRPSNLATDIQAMNQYHGWYGGKITDVGAWLDGIEQQYPTYKTVFSEYGAEANIDQHEYSDRLKGNPNADFYPEDYQTKYHRIHWGAIAQHPYLVASYLWNMFDFAVPSAHGGGVAARNMKGIVTFDRKVKKDAFYWYKANWNPAPMVYIAGRRIHEMKERQRDVNVFSNLESVTLYVNKRKVAPAKIGYTKADFIFENVKFRKGKNTIVAKGIKDGKLFEDEIIWIVK</sequence>
<reference evidence="9 10" key="1">
    <citation type="submission" date="2017-10" db="EMBL/GenBank/DDBJ databases">
        <title>Paenichitinophaga pekingensis gen. nov., sp. nov., isolated from activated sludge.</title>
        <authorList>
            <person name="Jin D."/>
            <person name="Kong X."/>
            <person name="Deng Y."/>
            <person name="Bai Z."/>
        </authorList>
    </citation>
    <scope>NUCLEOTIDE SEQUENCE [LARGE SCALE GENOMIC DNA]</scope>
    <source>
        <strain evidence="9 10">13</strain>
    </source>
</reference>
<dbReference type="SUPFAM" id="SSF51445">
    <property type="entry name" value="(Trans)glycosidases"/>
    <property type="match status" value="1"/>
</dbReference>
<gene>
    <name evidence="9" type="ORF">COR50_16655</name>
</gene>
<dbReference type="SUPFAM" id="SSF49785">
    <property type="entry name" value="Galactose-binding domain-like"/>
    <property type="match status" value="1"/>
</dbReference>
<dbReference type="Pfam" id="PF02836">
    <property type="entry name" value="Glyco_hydro_2_C"/>
    <property type="match status" value="1"/>
</dbReference>
<dbReference type="InterPro" id="IPR006101">
    <property type="entry name" value="Glyco_hydro_2"/>
</dbReference>
<keyword evidence="10" id="KW-1185">Reference proteome</keyword>
<evidence type="ECO:0000259" key="8">
    <source>
        <dbReference type="Pfam" id="PF16355"/>
    </source>
</evidence>
<dbReference type="InterPro" id="IPR006104">
    <property type="entry name" value="Glyco_hydro_2_N"/>
</dbReference>
<evidence type="ECO:0000256" key="3">
    <source>
        <dbReference type="ARBA" id="ARBA00023295"/>
    </source>
</evidence>
<evidence type="ECO:0000259" key="6">
    <source>
        <dbReference type="Pfam" id="PF02836"/>
    </source>
</evidence>
<dbReference type="KEGG" id="cbae:COR50_16655"/>
<evidence type="ECO:0000313" key="10">
    <source>
        <dbReference type="Proteomes" id="UP000220133"/>
    </source>
</evidence>
<dbReference type="InterPro" id="IPR006103">
    <property type="entry name" value="Glyco_hydro_2_cat"/>
</dbReference>
<keyword evidence="3" id="KW-0326">Glycosidase</keyword>
<dbReference type="Pfam" id="PF02837">
    <property type="entry name" value="Glyco_hydro_2_N"/>
    <property type="match status" value="1"/>
</dbReference>
<dbReference type="InterPro" id="IPR013783">
    <property type="entry name" value="Ig-like_fold"/>
</dbReference>
<dbReference type="InterPro" id="IPR017853">
    <property type="entry name" value="GH"/>
</dbReference>
<organism evidence="9 10">
    <name type="scientific">Chitinophaga caeni</name>
    <dbReference type="NCBI Taxonomy" id="2029983"/>
    <lineage>
        <taxon>Bacteria</taxon>
        <taxon>Pseudomonadati</taxon>
        <taxon>Bacteroidota</taxon>
        <taxon>Chitinophagia</taxon>
        <taxon>Chitinophagales</taxon>
        <taxon>Chitinophagaceae</taxon>
        <taxon>Chitinophaga</taxon>
    </lineage>
</organism>
<dbReference type="PANTHER" id="PTHR42732:SF1">
    <property type="entry name" value="BETA-MANNOSIDASE"/>
    <property type="match status" value="1"/>
</dbReference>
<evidence type="ECO:0000259" key="7">
    <source>
        <dbReference type="Pfam" id="PF02837"/>
    </source>
</evidence>
<feature type="domain" description="DUF4982" evidence="8">
    <location>
        <begin position="617"/>
        <end position="672"/>
    </location>
</feature>
<evidence type="ECO:0000313" key="9">
    <source>
        <dbReference type="EMBL" id="ATL48662.1"/>
    </source>
</evidence>
<dbReference type="RefSeq" id="WP_098195035.1">
    <property type="nucleotide sequence ID" value="NZ_CP023777.1"/>
</dbReference>
<keyword evidence="2" id="KW-0378">Hydrolase</keyword>
<dbReference type="InterPro" id="IPR036156">
    <property type="entry name" value="Beta-gal/glucu_dom_sf"/>
</dbReference>
<accession>A0A291QXQ8</accession>
<dbReference type="InterPro" id="IPR051913">
    <property type="entry name" value="GH2_Domain-Containing"/>
</dbReference>
<feature type="domain" description="Glycoside hydrolase family 2 catalytic" evidence="6">
    <location>
        <begin position="300"/>
        <end position="591"/>
    </location>
</feature>
<keyword evidence="4" id="KW-0732">Signal</keyword>
<dbReference type="Proteomes" id="UP000220133">
    <property type="component" value="Chromosome"/>
</dbReference>
<evidence type="ECO:0000256" key="2">
    <source>
        <dbReference type="ARBA" id="ARBA00022801"/>
    </source>
</evidence>
<dbReference type="PANTHER" id="PTHR42732">
    <property type="entry name" value="BETA-GALACTOSIDASE"/>
    <property type="match status" value="1"/>
</dbReference>
<protein>
    <submittedName>
        <fullName evidence="9">Beta-galactosidase</fullName>
    </submittedName>
</protein>
<dbReference type="Gene3D" id="2.60.40.10">
    <property type="entry name" value="Immunoglobulins"/>
    <property type="match status" value="2"/>
</dbReference>
<feature type="domain" description="Glycoside hydrolase family 2 immunoglobulin-like beta-sandwich" evidence="5">
    <location>
        <begin position="195"/>
        <end position="295"/>
    </location>
</feature>
<dbReference type="InterPro" id="IPR032311">
    <property type="entry name" value="DUF4982"/>
</dbReference>
<dbReference type="AlphaFoldDB" id="A0A291QXQ8"/>
<evidence type="ECO:0000256" key="4">
    <source>
        <dbReference type="SAM" id="SignalP"/>
    </source>
</evidence>
<dbReference type="GO" id="GO:0004553">
    <property type="term" value="F:hydrolase activity, hydrolyzing O-glycosyl compounds"/>
    <property type="evidence" value="ECO:0007669"/>
    <property type="project" value="InterPro"/>
</dbReference>
<evidence type="ECO:0000259" key="5">
    <source>
        <dbReference type="Pfam" id="PF00703"/>
    </source>
</evidence>
<dbReference type="EMBL" id="CP023777">
    <property type="protein sequence ID" value="ATL48662.1"/>
    <property type="molecule type" value="Genomic_DNA"/>
</dbReference>
<dbReference type="Gene3D" id="3.20.20.80">
    <property type="entry name" value="Glycosidases"/>
    <property type="match status" value="1"/>
</dbReference>
<feature type="chain" id="PRO_5012245601" evidence="4">
    <location>
        <begin position="22"/>
        <end position="683"/>
    </location>
</feature>
<dbReference type="SUPFAM" id="SSF49303">
    <property type="entry name" value="beta-Galactosidase/glucuronidase domain"/>
    <property type="match status" value="1"/>
</dbReference>
<dbReference type="OrthoDB" id="9801077at2"/>
<dbReference type="InterPro" id="IPR008979">
    <property type="entry name" value="Galactose-bd-like_sf"/>
</dbReference>
<name>A0A291QXQ8_9BACT</name>
<dbReference type="Gene3D" id="2.60.120.260">
    <property type="entry name" value="Galactose-binding domain-like"/>
    <property type="match status" value="1"/>
</dbReference>
<evidence type="ECO:0000256" key="1">
    <source>
        <dbReference type="ARBA" id="ARBA00007401"/>
    </source>
</evidence>